<dbReference type="PROSITE" id="PS51257">
    <property type="entry name" value="PROKAR_LIPOPROTEIN"/>
    <property type="match status" value="1"/>
</dbReference>
<name>A0ABY5BVR3_9LACO</name>
<dbReference type="RefSeq" id="WP_252795107.1">
    <property type="nucleotide sequence ID" value="NZ_CP097121.1"/>
</dbReference>
<keyword evidence="3" id="KW-1185">Reference proteome</keyword>
<evidence type="ECO:0000256" key="1">
    <source>
        <dbReference type="SAM" id="Phobius"/>
    </source>
</evidence>
<evidence type="ECO:0008006" key="4">
    <source>
        <dbReference type="Google" id="ProtNLM"/>
    </source>
</evidence>
<feature type="transmembrane region" description="Helical" evidence="1">
    <location>
        <begin position="95"/>
        <end position="114"/>
    </location>
</feature>
<evidence type="ECO:0000313" key="3">
    <source>
        <dbReference type="Proteomes" id="UP001056164"/>
    </source>
</evidence>
<dbReference type="Proteomes" id="UP001056164">
    <property type="component" value="Chromosome"/>
</dbReference>
<reference evidence="2" key="1">
    <citation type="submission" date="2022-05" db="EMBL/GenBank/DDBJ databases">
        <authorList>
            <person name="Oliphant S.A."/>
            <person name="Watson-Haigh N.S."/>
            <person name="Sumby K.M."/>
            <person name="Gardner J.M."/>
            <person name="Jiranek V."/>
        </authorList>
    </citation>
    <scope>NUCLEOTIDE SEQUENCE</scope>
    <source>
        <strain evidence="2">KI4_A6</strain>
    </source>
</reference>
<proteinExistence type="predicted"/>
<gene>
    <name evidence="2" type="ORF">M3M37_07110</name>
</gene>
<keyword evidence="1" id="KW-0812">Transmembrane</keyword>
<protein>
    <recommendedName>
        <fullName evidence="4">DUF3021 domain-containing protein</fullName>
    </recommendedName>
</protein>
<accession>A0ABY5BVR3</accession>
<dbReference type="EMBL" id="CP097121">
    <property type="protein sequence ID" value="USS90592.1"/>
    <property type="molecule type" value="Genomic_DNA"/>
</dbReference>
<keyword evidence="1" id="KW-0472">Membrane</keyword>
<feature type="transmembrane region" description="Helical" evidence="1">
    <location>
        <begin position="64"/>
        <end position="83"/>
    </location>
</feature>
<evidence type="ECO:0000313" key="2">
    <source>
        <dbReference type="EMBL" id="USS90592.1"/>
    </source>
</evidence>
<keyword evidence="1" id="KW-1133">Transmembrane helix</keyword>
<feature type="transmembrane region" description="Helical" evidence="1">
    <location>
        <begin position="37"/>
        <end position="57"/>
    </location>
</feature>
<sequence>MAMKIKRLTWWTLLTLGCFLLLNAVLSLGIFQSSVASFWRSEIAAVVMILLPLAVAWLGIRLGLYVLALVQALYVVGYCNAVYRLIQLPHLGLPVRWGGLVLVVGALGVLLYWFRLAWQVRQSLTKERVQRYLKFRK</sequence>
<organism evidence="2 3">
    <name type="scientific">Fructilactobacillus carniphilus</name>
    <dbReference type="NCBI Taxonomy" id="2940297"/>
    <lineage>
        <taxon>Bacteria</taxon>
        <taxon>Bacillati</taxon>
        <taxon>Bacillota</taxon>
        <taxon>Bacilli</taxon>
        <taxon>Lactobacillales</taxon>
        <taxon>Lactobacillaceae</taxon>
        <taxon>Fructilactobacillus</taxon>
    </lineage>
</organism>